<protein>
    <submittedName>
        <fullName evidence="1">Zinc finger 862-like</fullName>
    </submittedName>
</protein>
<comment type="caution">
    <text evidence="1">The sequence shown here is derived from an EMBL/GenBank/DDBJ whole genome shotgun (WGS) entry which is preliminary data.</text>
</comment>
<dbReference type="AlphaFoldDB" id="A0A6S7GUM2"/>
<organism evidence="1 2">
    <name type="scientific">Paramuricea clavata</name>
    <name type="common">Red gorgonian</name>
    <name type="synonym">Violescent sea-whip</name>
    <dbReference type="NCBI Taxonomy" id="317549"/>
    <lineage>
        <taxon>Eukaryota</taxon>
        <taxon>Metazoa</taxon>
        <taxon>Cnidaria</taxon>
        <taxon>Anthozoa</taxon>
        <taxon>Octocorallia</taxon>
        <taxon>Malacalcyonacea</taxon>
        <taxon>Plexauridae</taxon>
        <taxon>Paramuricea</taxon>
    </lineage>
</organism>
<dbReference type="Proteomes" id="UP001152795">
    <property type="component" value="Unassembled WGS sequence"/>
</dbReference>
<dbReference type="InterPro" id="IPR012337">
    <property type="entry name" value="RNaseH-like_sf"/>
</dbReference>
<dbReference type="Pfam" id="PF05699">
    <property type="entry name" value="Dimer_Tnp_hAT"/>
    <property type="match status" value="1"/>
</dbReference>
<evidence type="ECO:0000313" key="1">
    <source>
        <dbReference type="EMBL" id="CAB3995543.1"/>
    </source>
</evidence>
<dbReference type="OrthoDB" id="6157421at2759"/>
<name>A0A6S7GUM2_PARCT</name>
<keyword evidence="2" id="KW-1185">Reference proteome</keyword>
<reference evidence="1" key="1">
    <citation type="submission" date="2020-04" db="EMBL/GenBank/DDBJ databases">
        <authorList>
            <person name="Alioto T."/>
            <person name="Alioto T."/>
            <person name="Gomez Garrido J."/>
        </authorList>
    </citation>
    <scope>NUCLEOTIDE SEQUENCE</scope>
    <source>
        <strain evidence="1">A484AB</strain>
    </source>
</reference>
<dbReference type="EMBL" id="CACRXK020002683">
    <property type="protein sequence ID" value="CAB3995543.1"/>
    <property type="molecule type" value="Genomic_DNA"/>
</dbReference>
<dbReference type="PANTHER" id="PTHR46880:SF9">
    <property type="entry name" value="ZINC FINGER PROTEIN 862"/>
    <property type="match status" value="1"/>
</dbReference>
<proteinExistence type="predicted"/>
<sequence length="312" mass="36271">MPYEVPVAVSRAVMQLNEKQDEIGTEDEFLDSYVVRFVIEENGRAKGEFTKAGDKRKKQHNREYSSVEFDLDDFDRERCLQKVRQIMSKVIPVLVQTLKARFANYDDAIYSKTRWLNPELWCSEREYGIEDITAMAAHFAKPLEHASFNLASALKEWRSFKIYVRSHYPKLPDPKCLWKSVLSIRREEFPNLCKLASLAICISGSNSTVERTFSVLTNILSDKRLSMRHSTLDDSLIVYGNDSLWSVKEKEEIIDRAVQIYLKTNNRRKKVGQPAKRQKLDEEIAGDKPQELAWSLSNVPRRLRREVGKLYS</sequence>
<dbReference type="PANTHER" id="PTHR46880">
    <property type="entry name" value="RAS-ASSOCIATING DOMAIN-CONTAINING PROTEIN"/>
    <property type="match status" value="1"/>
</dbReference>
<dbReference type="SUPFAM" id="SSF53098">
    <property type="entry name" value="Ribonuclease H-like"/>
    <property type="match status" value="1"/>
</dbReference>
<gene>
    <name evidence="1" type="ORF">PACLA_8A064502</name>
</gene>
<accession>A0A6S7GUM2</accession>
<dbReference type="GO" id="GO:0046983">
    <property type="term" value="F:protein dimerization activity"/>
    <property type="evidence" value="ECO:0007669"/>
    <property type="project" value="InterPro"/>
</dbReference>
<evidence type="ECO:0000313" key="2">
    <source>
        <dbReference type="Proteomes" id="UP001152795"/>
    </source>
</evidence>
<dbReference type="InterPro" id="IPR008906">
    <property type="entry name" value="HATC_C_dom"/>
</dbReference>